<dbReference type="Proteomes" id="UP001595885">
    <property type="component" value="Unassembled WGS sequence"/>
</dbReference>
<feature type="transmembrane region" description="Helical" evidence="8">
    <location>
        <begin position="33"/>
        <end position="51"/>
    </location>
</feature>
<feature type="transmembrane region" description="Helical" evidence="8">
    <location>
        <begin position="63"/>
        <end position="89"/>
    </location>
</feature>
<feature type="transmembrane region" description="Helical" evidence="8">
    <location>
        <begin position="236"/>
        <end position="265"/>
    </location>
</feature>
<evidence type="ECO:0000313" key="10">
    <source>
        <dbReference type="Proteomes" id="UP001595885"/>
    </source>
</evidence>
<evidence type="ECO:0000313" key="9">
    <source>
        <dbReference type="EMBL" id="MFC4740250.1"/>
    </source>
</evidence>
<evidence type="ECO:0000256" key="7">
    <source>
        <dbReference type="ARBA" id="ARBA00023136"/>
    </source>
</evidence>
<feature type="transmembrane region" description="Helical" evidence="8">
    <location>
        <begin position="9"/>
        <end position="27"/>
    </location>
</feature>
<comment type="caution">
    <text evidence="9">The sequence shown here is derived from an EMBL/GenBank/DDBJ whole genome shotgun (WGS) entry which is preliminary data.</text>
</comment>
<evidence type="ECO:0000256" key="2">
    <source>
        <dbReference type="ARBA" id="ARBA00009773"/>
    </source>
</evidence>
<protein>
    <submittedName>
        <fullName evidence="9">AI-2E family transporter</fullName>
    </submittedName>
</protein>
<feature type="transmembrane region" description="Helical" evidence="8">
    <location>
        <begin position="150"/>
        <end position="172"/>
    </location>
</feature>
<gene>
    <name evidence="9" type="ORF">ACFO3U_09625</name>
</gene>
<keyword evidence="6 8" id="KW-1133">Transmembrane helix</keyword>
<dbReference type="EMBL" id="JBHSGW010000025">
    <property type="protein sequence ID" value="MFC4740250.1"/>
    <property type="molecule type" value="Genomic_DNA"/>
</dbReference>
<dbReference type="PANTHER" id="PTHR21716">
    <property type="entry name" value="TRANSMEMBRANE PROTEIN"/>
    <property type="match status" value="1"/>
</dbReference>
<evidence type="ECO:0000256" key="6">
    <source>
        <dbReference type="ARBA" id="ARBA00022989"/>
    </source>
</evidence>
<accession>A0ABV9P781</accession>
<keyword evidence="5 8" id="KW-0812">Transmembrane</keyword>
<dbReference type="Pfam" id="PF01594">
    <property type="entry name" value="AI-2E_transport"/>
    <property type="match status" value="1"/>
</dbReference>
<feature type="transmembrane region" description="Helical" evidence="8">
    <location>
        <begin position="314"/>
        <end position="341"/>
    </location>
</feature>
<keyword evidence="3" id="KW-0813">Transport</keyword>
<organism evidence="9 10">
    <name type="scientific">Flavobacterium ponti</name>
    <dbReference type="NCBI Taxonomy" id="665133"/>
    <lineage>
        <taxon>Bacteria</taxon>
        <taxon>Pseudomonadati</taxon>
        <taxon>Bacteroidota</taxon>
        <taxon>Flavobacteriia</taxon>
        <taxon>Flavobacteriales</taxon>
        <taxon>Flavobacteriaceae</taxon>
        <taxon>Flavobacterium</taxon>
    </lineage>
</organism>
<keyword evidence="4" id="KW-1003">Cell membrane</keyword>
<comment type="subcellular location">
    <subcellularLocation>
        <location evidence="1">Cell membrane</location>
        <topology evidence="1">Multi-pass membrane protein</topology>
    </subcellularLocation>
</comment>
<comment type="similarity">
    <text evidence="2">Belongs to the autoinducer-2 exporter (AI-2E) (TC 2.A.86) family.</text>
</comment>
<evidence type="ECO:0000256" key="5">
    <source>
        <dbReference type="ARBA" id="ARBA00022692"/>
    </source>
</evidence>
<keyword evidence="7 8" id="KW-0472">Membrane</keyword>
<evidence type="ECO:0000256" key="3">
    <source>
        <dbReference type="ARBA" id="ARBA00022448"/>
    </source>
</evidence>
<keyword evidence="10" id="KW-1185">Reference proteome</keyword>
<sequence>MTAKTLANGILRAIGILVLIALSLFILHQISTVIVYLIVSIILVLIASPIVKFLKRKLKFNNTFAVVTTLLFFILLLIGFILLFVPLLINQVDKLSLLDIDSLKQNYTTVINQLTDYFSRYNIDLSKTLDSESMIKKIDFNFVPNLVNGIINTLGNFSVGLVSVIFITFFLLKDKTYYFRSFKSLLPNANKDKIVHSVRQSNDLLSRYFIGLMLQLLIVFILYLIVLLIFGVDNALIIALLCAILNIIPYVGPIISTVLAALLTMISNIQGDFSTEIIPTTIYVVIGFFLVQFIDNNFSQPIIFSKSTDSHPLQIFLVILIAGYLFGITGMIIAVPLYTVLKVIAKEFFPNNTFVKLLTKTQ</sequence>
<evidence type="ECO:0000256" key="8">
    <source>
        <dbReference type="SAM" id="Phobius"/>
    </source>
</evidence>
<evidence type="ECO:0000256" key="4">
    <source>
        <dbReference type="ARBA" id="ARBA00022475"/>
    </source>
</evidence>
<proteinExistence type="inferred from homology"/>
<dbReference type="InterPro" id="IPR002549">
    <property type="entry name" value="AI-2E-like"/>
</dbReference>
<reference evidence="10" key="1">
    <citation type="journal article" date="2019" name="Int. J. Syst. Evol. Microbiol.">
        <title>The Global Catalogue of Microorganisms (GCM) 10K type strain sequencing project: providing services to taxonomists for standard genome sequencing and annotation.</title>
        <authorList>
            <consortium name="The Broad Institute Genomics Platform"/>
            <consortium name="The Broad Institute Genome Sequencing Center for Infectious Disease"/>
            <person name="Wu L."/>
            <person name="Ma J."/>
        </authorList>
    </citation>
    <scope>NUCLEOTIDE SEQUENCE [LARGE SCALE GENOMIC DNA]</scope>
    <source>
        <strain evidence="10">CCUG 50349</strain>
    </source>
</reference>
<dbReference type="PANTHER" id="PTHR21716:SF53">
    <property type="entry name" value="PERMEASE PERM-RELATED"/>
    <property type="match status" value="1"/>
</dbReference>
<feature type="transmembrane region" description="Helical" evidence="8">
    <location>
        <begin position="208"/>
        <end position="230"/>
    </location>
</feature>
<evidence type="ECO:0000256" key="1">
    <source>
        <dbReference type="ARBA" id="ARBA00004651"/>
    </source>
</evidence>
<dbReference type="RefSeq" id="WP_379741247.1">
    <property type="nucleotide sequence ID" value="NZ_JBHSGW010000025.1"/>
</dbReference>
<name>A0ABV9P781_9FLAO</name>
<feature type="transmembrane region" description="Helical" evidence="8">
    <location>
        <begin position="277"/>
        <end position="294"/>
    </location>
</feature>